<dbReference type="InterPro" id="IPR035940">
    <property type="entry name" value="CAP_sf"/>
</dbReference>
<feature type="domain" description="SCP" evidence="3">
    <location>
        <begin position="44"/>
        <end position="160"/>
    </location>
</feature>
<evidence type="ECO:0000313" key="5">
    <source>
        <dbReference type="Proteomes" id="UP000178109"/>
    </source>
</evidence>
<evidence type="ECO:0000256" key="2">
    <source>
        <dbReference type="SAM" id="SignalP"/>
    </source>
</evidence>
<dbReference type="Pfam" id="PF00188">
    <property type="entry name" value="CAP"/>
    <property type="match status" value="1"/>
</dbReference>
<evidence type="ECO:0000313" key="4">
    <source>
        <dbReference type="EMBL" id="OGY92244.1"/>
    </source>
</evidence>
<protein>
    <recommendedName>
        <fullName evidence="3">SCP domain-containing protein</fullName>
    </recommendedName>
</protein>
<comment type="caution">
    <text evidence="4">The sequence shown here is derived from an EMBL/GenBank/DDBJ whole genome shotgun (WGS) entry which is preliminary data.</text>
</comment>
<keyword evidence="1" id="KW-1133">Transmembrane helix</keyword>
<dbReference type="Gene3D" id="3.40.33.10">
    <property type="entry name" value="CAP"/>
    <property type="match status" value="1"/>
</dbReference>
<keyword evidence="2" id="KW-0732">Signal</keyword>
<keyword evidence="1" id="KW-0472">Membrane</keyword>
<sequence length="337" mass="37093">MLIKLRSNKKLKSALAFVALFAAVSFLVPYQALASPINASTLIDLTNRTRQEAGLPPLQPNHKLTQAAYRKAHDILNHGYFSHTTPSGKPFYQWIEEEQYAYLYAGENLAIDFGTNEGVLAAWLESPTHRANIINEHYAEIGLVTLRGEWQDHATTVVVQMFGSLLEDSPTVLGKALQGLSDDLKIRKDDLSKLAADIVLLPSLAGRKYFDVIAKPAREMALGLSNPTSASIAASPITKVAQGNAYRTLLKSETTCCQSDFVFALTEEKNGVTVSTPITYPSFKELLSTLKQKAPHLLTTPQDLKTNIGLAGIITLLLLAAYWRNFKAYLQNKPGYN</sequence>
<dbReference type="CDD" id="cd05379">
    <property type="entry name" value="CAP_bacterial"/>
    <property type="match status" value="1"/>
</dbReference>
<dbReference type="PANTHER" id="PTHR31157:SF1">
    <property type="entry name" value="SCP DOMAIN-CONTAINING PROTEIN"/>
    <property type="match status" value="1"/>
</dbReference>
<name>A0A1G2BSS6_9BACT</name>
<reference evidence="4 5" key="1">
    <citation type="journal article" date="2016" name="Nat. Commun.">
        <title>Thousands of microbial genomes shed light on interconnected biogeochemical processes in an aquifer system.</title>
        <authorList>
            <person name="Anantharaman K."/>
            <person name="Brown C.T."/>
            <person name="Hug L.A."/>
            <person name="Sharon I."/>
            <person name="Castelle C.J."/>
            <person name="Probst A.J."/>
            <person name="Thomas B.C."/>
            <person name="Singh A."/>
            <person name="Wilkins M.J."/>
            <person name="Karaoz U."/>
            <person name="Brodie E.L."/>
            <person name="Williams K.H."/>
            <person name="Hubbard S.S."/>
            <person name="Banfield J.F."/>
        </authorList>
    </citation>
    <scope>NUCLEOTIDE SEQUENCE [LARGE SCALE GENOMIC DNA]</scope>
</reference>
<accession>A0A1G2BSS6</accession>
<dbReference type="Proteomes" id="UP000178109">
    <property type="component" value="Unassembled WGS sequence"/>
</dbReference>
<dbReference type="SUPFAM" id="SSF55797">
    <property type="entry name" value="PR-1-like"/>
    <property type="match status" value="1"/>
</dbReference>
<feature type="signal peptide" evidence="2">
    <location>
        <begin position="1"/>
        <end position="34"/>
    </location>
</feature>
<dbReference type="STRING" id="1798553.A3H70_03315"/>
<keyword evidence="1" id="KW-0812">Transmembrane</keyword>
<proteinExistence type="predicted"/>
<dbReference type="PANTHER" id="PTHR31157">
    <property type="entry name" value="SCP DOMAIN-CONTAINING PROTEIN"/>
    <property type="match status" value="1"/>
</dbReference>
<gene>
    <name evidence="4" type="ORF">A3H70_03315</name>
</gene>
<evidence type="ECO:0000259" key="3">
    <source>
        <dbReference type="Pfam" id="PF00188"/>
    </source>
</evidence>
<feature type="chain" id="PRO_5009582148" description="SCP domain-containing protein" evidence="2">
    <location>
        <begin position="35"/>
        <end position="337"/>
    </location>
</feature>
<organism evidence="4 5">
    <name type="scientific">Candidatus Komeilibacteria bacterium RIFCSPLOWO2_02_FULL_48_11</name>
    <dbReference type="NCBI Taxonomy" id="1798553"/>
    <lineage>
        <taxon>Bacteria</taxon>
        <taxon>Candidatus Komeiliibacteriota</taxon>
    </lineage>
</organism>
<feature type="transmembrane region" description="Helical" evidence="1">
    <location>
        <begin position="304"/>
        <end position="323"/>
    </location>
</feature>
<evidence type="ECO:0000256" key="1">
    <source>
        <dbReference type="SAM" id="Phobius"/>
    </source>
</evidence>
<dbReference type="EMBL" id="MHKO01000025">
    <property type="protein sequence ID" value="OGY92244.1"/>
    <property type="molecule type" value="Genomic_DNA"/>
</dbReference>
<dbReference type="InterPro" id="IPR014044">
    <property type="entry name" value="CAP_dom"/>
</dbReference>
<dbReference type="AlphaFoldDB" id="A0A1G2BSS6"/>